<dbReference type="SMART" id="SM00764">
    <property type="entry name" value="Citrate_ly_lig"/>
    <property type="match status" value="1"/>
</dbReference>
<gene>
    <name evidence="4" type="primary">citC</name>
    <name evidence="4" type="ORF">CWS72_27180</name>
</gene>
<evidence type="ECO:0000256" key="1">
    <source>
        <dbReference type="ARBA" id="ARBA00022741"/>
    </source>
</evidence>
<organism evidence="4 5">
    <name type="scientific">Telmatospirillum siberiense</name>
    <dbReference type="NCBI Taxonomy" id="382514"/>
    <lineage>
        <taxon>Bacteria</taxon>
        <taxon>Pseudomonadati</taxon>
        <taxon>Pseudomonadota</taxon>
        <taxon>Alphaproteobacteria</taxon>
        <taxon>Rhodospirillales</taxon>
        <taxon>Rhodospirillaceae</taxon>
        <taxon>Telmatospirillum</taxon>
    </lineage>
</organism>
<dbReference type="EMBL" id="PIUM01000069">
    <property type="protein sequence ID" value="PKU21353.1"/>
    <property type="molecule type" value="Genomic_DNA"/>
</dbReference>
<dbReference type="Pfam" id="PF00583">
    <property type="entry name" value="Acetyltransf_1"/>
    <property type="match status" value="1"/>
</dbReference>
<dbReference type="CDD" id="cd02169">
    <property type="entry name" value="Citrate_lyase_ligase"/>
    <property type="match status" value="1"/>
</dbReference>
<dbReference type="GO" id="GO:0005524">
    <property type="term" value="F:ATP binding"/>
    <property type="evidence" value="ECO:0007669"/>
    <property type="project" value="UniProtKB-KW"/>
</dbReference>
<evidence type="ECO:0000259" key="3">
    <source>
        <dbReference type="PROSITE" id="PS51186"/>
    </source>
</evidence>
<dbReference type="PANTHER" id="PTHR40599">
    <property type="entry name" value="[CITRATE [PRO-3S]-LYASE] LIGASE"/>
    <property type="match status" value="1"/>
</dbReference>
<dbReference type="Gene3D" id="3.40.50.620">
    <property type="entry name" value="HUPs"/>
    <property type="match status" value="1"/>
</dbReference>
<evidence type="ECO:0000313" key="5">
    <source>
        <dbReference type="Proteomes" id="UP000233293"/>
    </source>
</evidence>
<dbReference type="PIRSF" id="PIRSF005751">
    <property type="entry name" value="Acet_citr_lig"/>
    <property type="match status" value="1"/>
</dbReference>
<keyword evidence="4" id="KW-0456">Lyase</keyword>
<dbReference type="InterPro" id="IPR004821">
    <property type="entry name" value="Cyt_trans-like"/>
</dbReference>
<comment type="caution">
    <text evidence="4">The sequence shown here is derived from an EMBL/GenBank/DDBJ whole genome shotgun (WGS) entry which is preliminary data.</text>
</comment>
<dbReference type="SUPFAM" id="SSF52374">
    <property type="entry name" value="Nucleotidylyl transferase"/>
    <property type="match status" value="1"/>
</dbReference>
<keyword evidence="5" id="KW-1185">Reference proteome</keyword>
<dbReference type="PANTHER" id="PTHR40599:SF1">
    <property type="entry name" value="[CITRATE [PRO-3S]-LYASE] LIGASE"/>
    <property type="match status" value="1"/>
</dbReference>
<protein>
    <submittedName>
        <fullName evidence="4">[citrate (Pro-3S)-lyase] ligase</fullName>
    </submittedName>
</protein>
<dbReference type="GO" id="GO:0008771">
    <property type="term" value="F:[citrate (pro-3S)-lyase] ligase activity"/>
    <property type="evidence" value="ECO:0007669"/>
    <property type="project" value="InterPro"/>
</dbReference>
<evidence type="ECO:0000313" key="4">
    <source>
        <dbReference type="EMBL" id="PKU21353.1"/>
    </source>
</evidence>
<dbReference type="RefSeq" id="WP_101253802.1">
    <property type="nucleotide sequence ID" value="NZ_PIUM01000069.1"/>
</dbReference>
<dbReference type="Pfam" id="PF08218">
    <property type="entry name" value="Citrate_ly_lig"/>
    <property type="match status" value="1"/>
</dbReference>
<dbReference type="InterPro" id="IPR014729">
    <property type="entry name" value="Rossmann-like_a/b/a_fold"/>
</dbReference>
<proteinExistence type="predicted"/>
<dbReference type="Gene3D" id="3.40.630.30">
    <property type="match status" value="1"/>
</dbReference>
<feature type="non-terminal residue" evidence="4">
    <location>
        <position position="1"/>
    </location>
</feature>
<dbReference type="GO" id="GO:0016747">
    <property type="term" value="F:acyltransferase activity, transferring groups other than amino-acyl groups"/>
    <property type="evidence" value="ECO:0007669"/>
    <property type="project" value="InterPro"/>
</dbReference>
<dbReference type="NCBIfam" id="TIGR00125">
    <property type="entry name" value="cyt_tran_rel"/>
    <property type="match status" value="1"/>
</dbReference>
<dbReference type="InterPro" id="IPR005216">
    <property type="entry name" value="Citrate_lyase_ligase"/>
</dbReference>
<keyword evidence="2" id="KW-0067">ATP-binding</keyword>
<keyword evidence="4" id="KW-0436">Ligase</keyword>
<keyword evidence="1" id="KW-0547">Nucleotide-binding</keyword>
<dbReference type="GO" id="GO:0016829">
    <property type="term" value="F:lyase activity"/>
    <property type="evidence" value="ECO:0007669"/>
    <property type="project" value="UniProtKB-KW"/>
</dbReference>
<dbReference type="InterPro" id="IPR000182">
    <property type="entry name" value="GNAT_dom"/>
</dbReference>
<dbReference type="NCBIfam" id="TIGR00124">
    <property type="entry name" value="cit_ly_ligase"/>
    <property type="match status" value="1"/>
</dbReference>
<reference evidence="5" key="1">
    <citation type="submission" date="2017-12" db="EMBL/GenBank/DDBJ databases">
        <title>Draft genome sequence of Telmatospirillum siberiense 26-4b1T, an acidotolerant peatland alphaproteobacterium potentially involved in sulfur cycling.</title>
        <authorList>
            <person name="Hausmann B."/>
            <person name="Pjevac P."/>
            <person name="Schreck K."/>
            <person name="Herbold C.W."/>
            <person name="Daims H."/>
            <person name="Wagner M."/>
            <person name="Pester M."/>
            <person name="Loy A."/>
        </authorList>
    </citation>
    <scope>NUCLEOTIDE SEQUENCE [LARGE SCALE GENOMIC DNA]</scope>
    <source>
        <strain evidence="5">26-4b1</strain>
    </source>
</reference>
<dbReference type="OrthoDB" id="9779753at2"/>
<dbReference type="SUPFAM" id="SSF55729">
    <property type="entry name" value="Acyl-CoA N-acyltransferases (Nat)"/>
    <property type="match status" value="1"/>
</dbReference>
<sequence>FDDFDFYPVDPSSEVSLRGEIQTLLRKSGLDYEDGIEVFVVCRPHGRLVACAGLEGNIVKCVAIDPDFRGESLSLRLVSEVVHLAHERGHGHLFLYTGPENVEFFEGCGFYPLVEVPDYVCLMENTPVGIKSYCQRLAAGRKEGAAIGSIVMNANPFTLGHRYLVEAAAKACDWLHVFVVAEDASLISYKDRYRLVETGIRGIEKVSLHHGSEYMISRATFPAYFFKEKGMVGPCRTAVDLLLFRNYIAPALGITHRYVGTEPFCPTTRKYNEDMKQWLQTASSKAPPVRVIEIPRMERLGGPVSASEVRRLLNAREFERIEALVPPATLELLYDKYRTVSFTPASPPVASGGVKSGIL</sequence>
<dbReference type="InterPro" id="IPR013166">
    <property type="entry name" value="Citrate_lyase_ligase_C"/>
</dbReference>
<accession>A0A2N3PLT0</accession>
<dbReference type="AlphaFoldDB" id="A0A2N3PLT0"/>
<feature type="domain" description="N-acetyltransferase" evidence="3">
    <location>
        <begin position="1"/>
        <end position="128"/>
    </location>
</feature>
<dbReference type="Proteomes" id="UP000233293">
    <property type="component" value="Unassembled WGS sequence"/>
</dbReference>
<dbReference type="InterPro" id="IPR016181">
    <property type="entry name" value="Acyl_CoA_acyltransferase"/>
</dbReference>
<name>A0A2N3PLT0_9PROT</name>
<evidence type="ECO:0000256" key="2">
    <source>
        <dbReference type="ARBA" id="ARBA00022840"/>
    </source>
</evidence>
<dbReference type="PROSITE" id="PS51186">
    <property type="entry name" value="GNAT"/>
    <property type="match status" value="1"/>
</dbReference>